<evidence type="ECO:0000313" key="4">
    <source>
        <dbReference type="EnsemblPlants" id="KEH15942"/>
    </source>
</evidence>
<dbReference type="PaxDb" id="3880-AES69991"/>
<dbReference type="PANTHER" id="PTHR35630:SF1">
    <property type="entry name" value="LEGUMINOSIN GROUP486 SECRETED PEPTIDE"/>
    <property type="match status" value="1"/>
</dbReference>
<evidence type="ECO:0000313" key="2">
    <source>
        <dbReference type="EMBL" id="KEH15942.1"/>
    </source>
</evidence>
<dbReference type="Gramene" id="rna39701">
    <property type="protein sequence ID" value="RHN45391.1"/>
    <property type="gene ID" value="gene39701"/>
</dbReference>
<evidence type="ECO:0000313" key="3">
    <source>
        <dbReference type="EMBL" id="RHN45391.1"/>
    </source>
</evidence>
<reference evidence="2 5" key="2">
    <citation type="journal article" date="2014" name="BMC Genomics">
        <title>An improved genome release (version Mt4.0) for the model legume Medicago truncatula.</title>
        <authorList>
            <person name="Tang H."/>
            <person name="Krishnakumar V."/>
            <person name="Bidwell S."/>
            <person name="Rosen B."/>
            <person name="Chan A."/>
            <person name="Zhou S."/>
            <person name="Gentzbittel L."/>
            <person name="Childs K.L."/>
            <person name="Yandell M."/>
            <person name="Gundlach H."/>
            <person name="Mayer K.F."/>
            <person name="Schwartz D.C."/>
            <person name="Town C.D."/>
        </authorList>
    </citation>
    <scope>GENOME REANNOTATION</scope>
    <source>
        <strain evidence="2">A17</strain>
        <strain evidence="4 5">cv. Jemalong A17</strain>
    </source>
</reference>
<keyword evidence="1" id="KW-0732">Signal</keyword>
<reference evidence="2 5" key="1">
    <citation type="journal article" date="2011" name="Nature">
        <title>The Medicago genome provides insight into the evolution of rhizobial symbioses.</title>
        <authorList>
            <person name="Young N.D."/>
            <person name="Debelle F."/>
            <person name="Oldroyd G.E."/>
            <person name="Geurts R."/>
            <person name="Cannon S.B."/>
            <person name="Udvardi M.K."/>
            <person name="Benedito V.A."/>
            <person name="Mayer K.F."/>
            <person name="Gouzy J."/>
            <person name="Schoof H."/>
            <person name="Van de Peer Y."/>
            <person name="Proost S."/>
            <person name="Cook D.R."/>
            <person name="Meyers B.C."/>
            <person name="Spannagl M."/>
            <person name="Cheung F."/>
            <person name="De Mita S."/>
            <person name="Krishnakumar V."/>
            <person name="Gundlach H."/>
            <person name="Zhou S."/>
            <person name="Mudge J."/>
            <person name="Bharti A.K."/>
            <person name="Murray J.D."/>
            <person name="Naoumkina M.A."/>
            <person name="Rosen B."/>
            <person name="Silverstein K.A."/>
            <person name="Tang H."/>
            <person name="Rombauts S."/>
            <person name="Zhao P.X."/>
            <person name="Zhou P."/>
            <person name="Barbe V."/>
            <person name="Bardou P."/>
            <person name="Bechner M."/>
            <person name="Bellec A."/>
            <person name="Berger A."/>
            <person name="Berges H."/>
            <person name="Bidwell S."/>
            <person name="Bisseling T."/>
            <person name="Choisne N."/>
            <person name="Couloux A."/>
            <person name="Denny R."/>
            <person name="Deshpande S."/>
            <person name="Dai X."/>
            <person name="Doyle J.J."/>
            <person name="Dudez A.M."/>
            <person name="Farmer A.D."/>
            <person name="Fouteau S."/>
            <person name="Franken C."/>
            <person name="Gibelin C."/>
            <person name="Gish J."/>
            <person name="Goldstein S."/>
            <person name="Gonzalez A.J."/>
            <person name="Green P.J."/>
            <person name="Hallab A."/>
            <person name="Hartog M."/>
            <person name="Hua A."/>
            <person name="Humphray S.J."/>
            <person name="Jeong D.H."/>
            <person name="Jing Y."/>
            <person name="Jocker A."/>
            <person name="Kenton S.M."/>
            <person name="Kim D.J."/>
            <person name="Klee K."/>
            <person name="Lai H."/>
            <person name="Lang C."/>
            <person name="Lin S."/>
            <person name="Macmil S.L."/>
            <person name="Magdelenat G."/>
            <person name="Matthews L."/>
            <person name="McCorrison J."/>
            <person name="Monaghan E.L."/>
            <person name="Mun J.H."/>
            <person name="Najar F.Z."/>
            <person name="Nicholson C."/>
            <person name="Noirot C."/>
            <person name="O'Bleness M."/>
            <person name="Paule C.R."/>
            <person name="Poulain J."/>
            <person name="Prion F."/>
            <person name="Qin B."/>
            <person name="Qu C."/>
            <person name="Retzel E.F."/>
            <person name="Riddle C."/>
            <person name="Sallet E."/>
            <person name="Samain S."/>
            <person name="Samson N."/>
            <person name="Sanders I."/>
            <person name="Saurat O."/>
            <person name="Scarpelli C."/>
            <person name="Schiex T."/>
            <person name="Segurens B."/>
            <person name="Severin A.J."/>
            <person name="Sherrier D.J."/>
            <person name="Shi R."/>
            <person name="Sims S."/>
            <person name="Singer S.R."/>
            <person name="Sinharoy S."/>
            <person name="Sterck L."/>
            <person name="Viollet A."/>
            <person name="Wang B.B."/>
            <person name="Wang K."/>
            <person name="Wang M."/>
            <person name="Wang X."/>
            <person name="Warfsmann J."/>
            <person name="Weissenbach J."/>
            <person name="White D.D."/>
            <person name="White J.D."/>
            <person name="Wiley G.B."/>
            <person name="Wincker P."/>
            <person name="Xing Y."/>
            <person name="Yang L."/>
            <person name="Yao Z."/>
            <person name="Ying F."/>
            <person name="Zhai J."/>
            <person name="Zhou L."/>
            <person name="Zuber A."/>
            <person name="Denarie J."/>
            <person name="Dixon R.A."/>
            <person name="May G.D."/>
            <person name="Schwartz D.C."/>
            <person name="Rogers J."/>
            <person name="Quetier F."/>
            <person name="Town C.D."/>
            <person name="Roe B.A."/>
        </authorList>
    </citation>
    <scope>NUCLEOTIDE SEQUENCE [LARGE SCALE GENOMIC DNA]</scope>
    <source>
        <strain evidence="2">A17</strain>
        <strain evidence="4 5">cv. Jemalong A17</strain>
    </source>
</reference>
<evidence type="ECO:0000313" key="5">
    <source>
        <dbReference type="Proteomes" id="UP000002051"/>
    </source>
</evidence>
<accession>A0A072TF03</accession>
<dbReference type="EnsemblPlants" id="KEH15942">
    <property type="protein sequence ID" value="KEH15942"/>
    <property type="gene ID" value="MTR_0423s0020"/>
</dbReference>
<dbReference type="Proteomes" id="UP000265566">
    <property type="component" value="Chromosome 7"/>
</dbReference>
<feature type="signal peptide" evidence="1">
    <location>
        <begin position="1"/>
        <end position="22"/>
    </location>
</feature>
<gene>
    <name evidence="2" type="ORF">MTR_0423s0020</name>
    <name evidence="3" type="ORF">MtrunA17_Chr7g0230441</name>
</gene>
<evidence type="ECO:0000256" key="1">
    <source>
        <dbReference type="SAM" id="SignalP"/>
    </source>
</evidence>
<reference evidence="3" key="5">
    <citation type="journal article" date="2018" name="Nat. Plants">
        <title>Whole-genome landscape of Medicago truncatula symbiotic genes.</title>
        <authorList>
            <person name="Pecrix Y."/>
            <person name="Gamas P."/>
            <person name="Carrere S."/>
        </authorList>
    </citation>
    <scope>NUCLEOTIDE SEQUENCE</scope>
    <source>
        <tissue evidence="3">Leaves</tissue>
    </source>
</reference>
<name>A0A072TF03_MEDTR</name>
<proteinExistence type="predicted"/>
<dbReference type="HOGENOM" id="CLU_143825_1_0_1"/>
<reference evidence="4" key="3">
    <citation type="submission" date="2015-06" db="UniProtKB">
        <authorList>
            <consortium name="EnsemblPlants"/>
        </authorList>
    </citation>
    <scope>IDENTIFICATION</scope>
    <source>
        <strain evidence="4">cv. Jemalong A17</strain>
    </source>
</reference>
<dbReference type="PANTHER" id="PTHR35630">
    <property type="entry name" value="LEGUMINOSIN GROUP486 SECRETED PEPTIDE"/>
    <property type="match status" value="1"/>
</dbReference>
<protein>
    <submittedName>
        <fullName evidence="2">Leguminosin group486 secreted peptide</fullName>
    </submittedName>
</protein>
<organism evidence="2 5">
    <name type="scientific">Medicago truncatula</name>
    <name type="common">Barrel medic</name>
    <name type="synonym">Medicago tribuloides</name>
    <dbReference type="NCBI Taxonomy" id="3880"/>
    <lineage>
        <taxon>Eukaryota</taxon>
        <taxon>Viridiplantae</taxon>
        <taxon>Streptophyta</taxon>
        <taxon>Embryophyta</taxon>
        <taxon>Tracheophyta</taxon>
        <taxon>Spermatophyta</taxon>
        <taxon>Magnoliopsida</taxon>
        <taxon>eudicotyledons</taxon>
        <taxon>Gunneridae</taxon>
        <taxon>Pentapetalae</taxon>
        <taxon>rosids</taxon>
        <taxon>fabids</taxon>
        <taxon>Fabales</taxon>
        <taxon>Fabaceae</taxon>
        <taxon>Papilionoideae</taxon>
        <taxon>50 kb inversion clade</taxon>
        <taxon>NPAAA clade</taxon>
        <taxon>Hologalegina</taxon>
        <taxon>IRL clade</taxon>
        <taxon>Trifolieae</taxon>
        <taxon>Medicago</taxon>
    </lineage>
</organism>
<dbReference type="AlphaFoldDB" id="A0A072TF03"/>
<keyword evidence="5" id="KW-1185">Reference proteome</keyword>
<feature type="chain" id="PRO_5014498642" evidence="1">
    <location>
        <begin position="23"/>
        <end position="120"/>
    </location>
</feature>
<dbReference type="EMBL" id="KL403148">
    <property type="protein sequence ID" value="KEH15942.1"/>
    <property type="molecule type" value="Genomic_DNA"/>
</dbReference>
<dbReference type="EMBL" id="PSQE01000007">
    <property type="protein sequence ID" value="RHN45391.1"/>
    <property type="molecule type" value="Genomic_DNA"/>
</dbReference>
<reference evidence="6" key="4">
    <citation type="journal article" date="2018" name="Nat. Plants">
        <title>Whole-genome landscape of Medicago truncatula symbiotic genes.</title>
        <authorList>
            <person name="Pecrix Y."/>
            <person name="Staton S.E."/>
            <person name="Sallet E."/>
            <person name="Lelandais-Briere C."/>
            <person name="Moreau S."/>
            <person name="Carrere S."/>
            <person name="Blein T."/>
            <person name="Jardinaud M.F."/>
            <person name="Latrasse D."/>
            <person name="Zouine M."/>
            <person name="Zahm M."/>
            <person name="Kreplak J."/>
            <person name="Mayjonade B."/>
            <person name="Satge C."/>
            <person name="Perez M."/>
            <person name="Cauet S."/>
            <person name="Marande W."/>
            <person name="Chantry-Darmon C."/>
            <person name="Lopez-Roques C."/>
            <person name="Bouchez O."/>
            <person name="Berard A."/>
            <person name="Debelle F."/>
            <person name="Munos S."/>
            <person name="Bendahmane A."/>
            <person name="Berges H."/>
            <person name="Niebel A."/>
            <person name="Buitink J."/>
            <person name="Frugier F."/>
            <person name="Benhamed M."/>
            <person name="Crespi M."/>
            <person name="Gouzy J."/>
            <person name="Gamas P."/>
        </authorList>
    </citation>
    <scope>NUCLEOTIDE SEQUENCE [LARGE SCALE GENOMIC DNA]</scope>
    <source>
        <strain evidence="6">cv. Jemalong A17</strain>
    </source>
</reference>
<dbReference type="Proteomes" id="UP000002051">
    <property type="component" value="Unassembled WGS sequence"/>
</dbReference>
<evidence type="ECO:0000313" key="6">
    <source>
        <dbReference type="Proteomes" id="UP000265566"/>
    </source>
</evidence>
<sequence length="120" mass="13558">MLALNYVVILFALTLSYGLCDAFSVTINIHVDNLSGGIMLTCLSRGGIIGHLDPQKLYHFTYPADQSESCNVNWHGLQAQFIAYDPKNDQGHPIIYWNVEKDGLYQSYENKNFVKKVGWS</sequence>